<dbReference type="AlphaFoldDB" id="A0A9K3CXK8"/>
<keyword evidence="2" id="KW-0812">Transmembrane</keyword>
<evidence type="ECO:0000256" key="1">
    <source>
        <dbReference type="SAM" id="MobiDB-lite"/>
    </source>
</evidence>
<feature type="compositionally biased region" description="Low complexity" evidence="1">
    <location>
        <begin position="229"/>
        <end position="245"/>
    </location>
</feature>
<name>A0A9K3CXK8_9EUKA</name>
<accession>A0A9K3CXK8</accession>
<gene>
    <name evidence="3" type="ORF">KIPB_005826</name>
</gene>
<organism evidence="3 4">
    <name type="scientific">Kipferlia bialata</name>
    <dbReference type="NCBI Taxonomy" id="797122"/>
    <lineage>
        <taxon>Eukaryota</taxon>
        <taxon>Metamonada</taxon>
        <taxon>Carpediemonas-like organisms</taxon>
        <taxon>Kipferlia</taxon>
    </lineage>
</organism>
<dbReference type="Proteomes" id="UP000265618">
    <property type="component" value="Unassembled WGS sequence"/>
</dbReference>
<comment type="caution">
    <text evidence="3">The sequence shown here is derived from an EMBL/GenBank/DDBJ whole genome shotgun (WGS) entry which is preliminary data.</text>
</comment>
<proteinExistence type="predicted"/>
<feature type="region of interest" description="Disordered" evidence="1">
    <location>
        <begin position="179"/>
        <end position="245"/>
    </location>
</feature>
<feature type="transmembrane region" description="Helical" evidence="2">
    <location>
        <begin position="249"/>
        <end position="272"/>
    </location>
</feature>
<keyword evidence="2" id="KW-1133">Transmembrane helix</keyword>
<dbReference type="EMBL" id="BDIP01001413">
    <property type="protein sequence ID" value="GIQ84352.1"/>
    <property type="molecule type" value="Genomic_DNA"/>
</dbReference>
<protein>
    <submittedName>
        <fullName evidence="3">Uncharacterized protein</fullName>
    </submittedName>
</protein>
<evidence type="ECO:0000313" key="4">
    <source>
        <dbReference type="Proteomes" id="UP000265618"/>
    </source>
</evidence>
<evidence type="ECO:0000313" key="3">
    <source>
        <dbReference type="EMBL" id="GIQ84352.1"/>
    </source>
</evidence>
<sequence>MTFKTTHHGSLPNKHLPDPMTIIPQMEVTPQRILVTGYIHGKYGRMTQDATALALSRYAMEHPETECIYQWLSRGAVSSDHTTLYGDSMHRVEGVYVTDAPVDAASLEEYRCEVGVNESGAFRVVDSGQKRGLILSDRGMDYGCQAKYLEDPSADIQVLTEAALEHLVEVHIVYRNKPKPVWKPRTPTPSTPTPSGKSDISTPDAKQKLTITTTPNTPSGSSRLRHPPKFVSPVSSRVPRVPSKTPTGLSALVVVPVGIVVLTAAVGVLRAFRRVKKAHK</sequence>
<feature type="compositionally biased region" description="Polar residues" evidence="1">
    <location>
        <begin position="209"/>
        <end position="222"/>
    </location>
</feature>
<evidence type="ECO:0000256" key="2">
    <source>
        <dbReference type="SAM" id="Phobius"/>
    </source>
</evidence>
<keyword evidence="2" id="KW-0472">Membrane</keyword>
<reference evidence="3 4" key="1">
    <citation type="journal article" date="2018" name="PLoS ONE">
        <title>The draft genome of Kipferlia bialata reveals reductive genome evolution in fornicate parasites.</title>
        <authorList>
            <person name="Tanifuji G."/>
            <person name="Takabayashi S."/>
            <person name="Kume K."/>
            <person name="Takagi M."/>
            <person name="Nakayama T."/>
            <person name="Kamikawa R."/>
            <person name="Inagaki Y."/>
            <person name="Hashimoto T."/>
        </authorList>
    </citation>
    <scope>NUCLEOTIDE SEQUENCE [LARGE SCALE GENOMIC DNA]</scope>
    <source>
        <strain evidence="3">NY0173</strain>
    </source>
</reference>
<keyword evidence="4" id="KW-1185">Reference proteome</keyword>